<reference evidence="9" key="1">
    <citation type="submission" date="2018-05" db="EMBL/GenBank/DDBJ databases">
        <authorList>
            <person name="Lanie J.A."/>
            <person name="Ng W.-L."/>
            <person name="Kazmierczak K.M."/>
            <person name="Andrzejewski T.M."/>
            <person name="Davidsen T.M."/>
            <person name="Wayne K.J."/>
            <person name="Tettelin H."/>
            <person name="Glass J.I."/>
            <person name="Rusch D."/>
            <person name="Podicherti R."/>
            <person name="Tsui H.-C.T."/>
            <person name="Winkler M.E."/>
        </authorList>
    </citation>
    <scope>NUCLEOTIDE SEQUENCE</scope>
</reference>
<dbReference type="PANTHER" id="PTHR11846:SF0">
    <property type="entry name" value="ADENYLOSUCCINATE SYNTHETASE"/>
    <property type="match status" value="1"/>
</dbReference>
<dbReference type="InterPro" id="IPR018220">
    <property type="entry name" value="Adenylosuccin_syn_GTP-bd"/>
</dbReference>
<comment type="subunit">
    <text evidence="2">Homodimer.</text>
</comment>
<keyword evidence="3" id="KW-0436">Ligase</keyword>
<dbReference type="GO" id="GO:0046872">
    <property type="term" value="F:metal ion binding"/>
    <property type="evidence" value="ECO:0007669"/>
    <property type="project" value="UniProtKB-KW"/>
</dbReference>
<dbReference type="AlphaFoldDB" id="A0A381P338"/>
<dbReference type="FunFam" id="1.10.300.10:FF:000001">
    <property type="entry name" value="Adenylosuccinate synthetase"/>
    <property type="match status" value="1"/>
</dbReference>
<evidence type="ECO:0000256" key="4">
    <source>
        <dbReference type="ARBA" id="ARBA00022723"/>
    </source>
</evidence>
<dbReference type="PROSITE" id="PS00513">
    <property type="entry name" value="ADENYLOSUCCIN_SYN_2"/>
    <property type="match status" value="1"/>
</dbReference>
<dbReference type="Pfam" id="PF00709">
    <property type="entry name" value="Adenylsucc_synt"/>
    <property type="match status" value="1"/>
</dbReference>
<dbReference type="EMBL" id="UINC01000771">
    <property type="protein sequence ID" value="SUZ60877.1"/>
    <property type="molecule type" value="Genomic_DNA"/>
</dbReference>
<dbReference type="InterPro" id="IPR042109">
    <property type="entry name" value="Adenylosuccinate_synth_dom1"/>
</dbReference>
<dbReference type="GO" id="GO:0044208">
    <property type="term" value="P:'de novo' AMP biosynthetic process"/>
    <property type="evidence" value="ECO:0007669"/>
    <property type="project" value="TreeGrafter"/>
</dbReference>
<evidence type="ECO:0000256" key="2">
    <source>
        <dbReference type="ARBA" id="ARBA00011738"/>
    </source>
</evidence>
<dbReference type="Gene3D" id="3.90.170.10">
    <property type="entry name" value="Adenylosuccinate Synthetase, subunit A, domain 3"/>
    <property type="match status" value="1"/>
</dbReference>
<keyword evidence="7" id="KW-0460">Magnesium</keyword>
<dbReference type="PROSITE" id="PS01266">
    <property type="entry name" value="ADENYLOSUCCIN_SYN_1"/>
    <property type="match status" value="1"/>
</dbReference>
<protein>
    <recommendedName>
        <fullName evidence="10">Adenylosuccinate synthetase</fullName>
    </recommendedName>
</protein>
<evidence type="ECO:0008006" key="10">
    <source>
        <dbReference type="Google" id="ProtNLM"/>
    </source>
</evidence>
<sequence length="430" mass="47519">MACVIVVGTQWGDEGKGKIVDLLTERADAVVRYQGGNNAGHTVMFGDKTFILHLVPSGILRETTSILGNGVVVDLAELIKEIDELEQMAIAVESHLSISDRAQLVMPWHKTFDLMREERKGKKKIGTTGRGIGPAYEDKVGRSGIRIGDLLELEQFRTRLEEIVDEKNQLLEQCFGADVPAFSAEEIFKEFEVHLKKLKPYIRDTPLLVNQMIEEGKNILFEGAQGTFLDVDHGTYPFVTSSNTLAGGACAGVGIGPTRITDVLGIVKAYTTRVGSGPFPTELLDSYGELLQSEGHEFGATTGRPRRCGWFDALLVRQAVRLNGITSMAVMKLDVLDKFETLKIAVGYRSSNGEFRDNLPRSLENVTPVYEEMPGWQCSSEGITEYAQLPSEMLAYLERMSELVGAKVSIISTGPKREETIVLNPDQFWI</sequence>
<gene>
    <name evidence="9" type="ORF">METZ01_LOCUS13731</name>
</gene>
<dbReference type="InterPro" id="IPR001114">
    <property type="entry name" value="Adenylosuccinate_synthetase"/>
</dbReference>
<dbReference type="FunFam" id="3.90.170.10:FF:000001">
    <property type="entry name" value="Adenylosuccinate synthetase"/>
    <property type="match status" value="1"/>
</dbReference>
<accession>A0A381P338</accession>
<comment type="cofactor">
    <cofactor evidence="1">
        <name>Mg(2+)</name>
        <dbReference type="ChEBI" id="CHEBI:18420"/>
    </cofactor>
</comment>
<dbReference type="SUPFAM" id="SSF52540">
    <property type="entry name" value="P-loop containing nucleoside triphosphate hydrolases"/>
    <property type="match status" value="1"/>
</dbReference>
<name>A0A381P338_9ZZZZ</name>
<dbReference type="GO" id="GO:0004019">
    <property type="term" value="F:adenylosuccinate synthase activity"/>
    <property type="evidence" value="ECO:0007669"/>
    <property type="project" value="InterPro"/>
</dbReference>
<dbReference type="InterPro" id="IPR042111">
    <property type="entry name" value="Adenylosuccinate_synth_dom3"/>
</dbReference>
<evidence type="ECO:0000313" key="9">
    <source>
        <dbReference type="EMBL" id="SUZ60877.1"/>
    </source>
</evidence>
<dbReference type="GO" id="GO:0005525">
    <property type="term" value="F:GTP binding"/>
    <property type="evidence" value="ECO:0007669"/>
    <property type="project" value="UniProtKB-KW"/>
</dbReference>
<dbReference type="Gene3D" id="3.40.440.10">
    <property type="entry name" value="Adenylosuccinate Synthetase, subunit A, domain 1"/>
    <property type="match status" value="1"/>
</dbReference>
<keyword evidence="4" id="KW-0479">Metal-binding</keyword>
<dbReference type="HAMAP" id="MF_00011">
    <property type="entry name" value="Adenylosucc_synth"/>
    <property type="match status" value="1"/>
</dbReference>
<dbReference type="Gene3D" id="1.10.300.10">
    <property type="entry name" value="Adenylosuccinate Synthetase, subunit A, domain 2"/>
    <property type="match status" value="1"/>
</dbReference>
<dbReference type="InterPro" id="IPR042110">
    <property type="entry name" value="Adenylosuccinate_synth_dom2"/>
</dbReference>
<dbReference type="InterPro" id="IPR027417">
    <property type="entry name" value="P-loop_NTPase"/>
</dbReference>
<dbReference type="GO" id="GO:0005737">
    <property type="term" value="C:cytoplasm"/>
    <property type="evidence" value="ECO:0007669"/>
    <property type="project" value="TreeGrafter"/>
</dbReference>
<evidence type="ECO:0000256" key="5">
    <source>
        <dbReference type="ARBA" id="ARBA00022741"/>
    </source>
</evidence>
<evidence type="ECO:0000256" key="1">
    <source>
        <dbReference type="ARBA" id="ARBA00001946"/>
    </source>
</evidence>
<dbReference type="NCBIfam" id="NF002223">
    <property type="entry name" value="PRK01117.1"/>
    <property type="match status" value="1"/>
</dbReference>
<keyword evidence="8" id="KW-0342">GTP-binding</keyword>
<keyword evidence="6" id="KW-0658">Purine biosynthesis</keyword>
<keyword evidence="5" id="KW-0547">Nucleotide-binding</keyword>
<evidence type="ECO:0000256" key="3">
    <source>
        <dbReference type="ARBA" id="ARBA00022598"/>
    </source>
</evidence>
<dbReference type="CDD" id="cd03108">
    <property type="entry name" value="AdSS"/>
    <property type="match status" value="1"/>
</dbReference>
<dbReference type="PANTHER" id="PTHR11846">
    <property type="entry name" value="ADENYLOSUCCINATE SYNTHETASE"/>
    <property type="match status" value="1"/>
</dbReference>
<proteinExistence type="inferred from homology"/>
<dbReference type="GO" id="GO:0046040">
    <property type="term" value="P:IMP metabolic process"/>
    <property type="evidence" value="ECO:0007669"/>
    <property type="project" value="TreeGrafter"/>
</dbReference>
<evidence type="ECO:0000256" key="6">
    <source>
        <dbReference type="ARBA" id="ARBA00022755"/>
    </source>
</evidence>
<organism evidence="9">
    <name type="scientific">marine metagenome</name>
    <dbReference type="NCBI Taxonomy" id="408172"/>
    <lineage>
        <taxon>unclassified sequences</taxon>
        <taxon>metagenomes</taxon>
        <taxon>ecological metagenomes</taxon>
    </lineage>
</organism>
<evidence type="ECO:0000256" key="7">
    <source>
        <dbReference type="ARBA" id="ARBA00022842"/>
    </source>
</evidence>
<dbReference type="InterPro" id="IPR033128">
    <property type="entry name" value="Adenylosuccin_syn_Lys_AS"/>
</dbReference>
<dbReference type="NCBIfam" id="TIGR00184">
    <property type="entry name" value="purA"/>
    <property type="match status" value="1"/>
</dbReference>
<dbReference type="SMART" id="SM00788">
    <property type="entry name" value="Adenylsucc_synt"/>
    <property type="match status" value="1"/>
</dbReference>
<evidence type="ECO:0000256" key="8">
    <source>
        <dbReference type="ARBA" id="ARBA00023134"/>
    </source>
</evidence>